<name>A0A4R8IU90_9GAMM</name>
<evidence type="ECO:0008006" key="4">
    <source>
        <dbReference type="Google" id="ProtNLM"/>
    </source>
</evidence>
<reference evidence="2 3" key="1">
    <citation type="submission" date="2019-03" db="EMBL/GenBank/DDBJ databases">
        <title>Genomic Encyclopedia of Type Strains, Phase IV (KMG-IV): sequencing the most valuable type-strain genomes for metagenomic binning, comparative biology and taxonomic classification.</title>
        <authorList>
            <person name="Goeker M."/>
        </authorList>
    </citation>
    <scope>NUCLEOTIDE SEQUENCE [LARGE SCALE GENOMIC DNA]</scope>
    <source>
        <strain evidence="2 3">DSM 16326</strain>
    </source>
</reference>
<accession>A0A4R8IU90</accession>
<keyword evidence="1" id="KW-0732">Signal</keyword>
<organism evidence="2 3">
    <name type="scientific">Thiohalophilus thiocyanatoxydans</name>
    <dbReference type="NCBI Taxonomy" id="381308"/>
    <lineage>
        <taxon>Bacteria</taxon>
        <taxon>Pseudomonadati</taxon>
        <taxon>Pseudomonadota</taxon>
        <taxon>Gammaproteobacteria</taxon>
        <taxon>Thiohalomonadales</taxon>
        <taxon>Thiohalophilaceae</taxon>
        <taxon>Thiohalophilus</taxon>
    </lineage>
</organism>
<dbReference type="EMBL" id="SOQX01000002">
    <property type="protein sequence ID" value="TDY03010.1"/>
    <property type="molecule type" value="Genomic_DNA"/>
</dbReference>
<protein>
    <recommendedName>
        <fullName evidence="4">Lipoprotein</fullName>
    </recommendedName>
</protein>
<dbReference type="PROSITE" id="PS51257">
    <property type="entry name" value="PROKAR_LIPOPROTEIN"/>
    <property type="match status" value="1"/>
</dbReference>
<comment type="caution">
    <text evidence="2">The sequence shown here is derived from an EMBL/GenBank/DDBJ whole genome shotgun (WGS) entry which is preliminary data.</text>
</comment>
<feature type="chain" id="PRO_5020547140" description="Lipoprotein" evidence="1">
    <location>
        <begin position="20"/>
        <end position="205"/>
    </location>
</feature>
<feature type="signal peptide" evidence="1">
    <location>
        <begin position="1"/>
        <end position="19"/>
    </location>
</feature>
<keyword evidence="3" id="KW-1185">Reference proteome</keyword>
<proteinExistence type="predicted"/>
<evidence type="ECO:0000313" key="2">
    <source>
        <dbReference type="EMBL" id="TDY03010.1"/>
    </source>
</evidence>
<gene>
    <name evidence="2" type="ORF">EDC23_1395</name>
</gene>
<evidence type="ECO:0000256" key="1">
    <source>
        <dbReference type="SAM" id="SignalP"/>
    </source>
</evidence>
<dbReference type="AlphaFoldDB" id="A0A4R8IU90"/>
<sequence>MLERILPVLFAITIVPAFSGCAGMADATSKMAGLGVVKQEKSTFDDATIVEVSPNWLYDPDSSWGNSVKLGARWSSNAPEHVALVLSHSSNTSGSGAAYVGLSGVEINIDGDIKSFSSGKPTNLDSSGYNSVSRTIYTESKNTVVIPYSLLERMVDSKDCRIRIHTSKGYEDARFTIERIPGGQGTAILSIREFIEKVDAVKEKG</sequence>
<dbReference type="Proteomes" id="UP000294914">
    <property type="component" value="Unassembled WGS sequence"/>
</dbReference>
<evidence type="ECO:0000313" key="3">
    <source>
        <dbReference type="Proteomes" id="UP000294914"/>
    </source>
</evidence>